<keyword evidence="2" id="KW-1185">Reference proteome</keyword>
<evidence type="ECO:0000313" key="1">
    <source>
        <dbReference type="EMBL" id="GMH59308.1"/>
    </source>
</evidence>
<dbReference type="AlphaFoldDB" id="A0A9W7E224"/>
<evidence type="ECO:0000313" key="2">
    <source>
        <dbReference type="Proteomes" id="UP001165122"/>
    </source>
</evidence>
<organism evidence="1 2">
    <name type="scientific">Triparma laevis f. longispina</name>
    <dbReference type="NCBI Taxonomy" id="1714387"/>
    <lineage>
        <taxon>Eukaryota</taxon>
        <taxon>Sar</taxon>
        <taxon>Stramenopiles</taxon>
        <taxon>Ochrophyta</taxon>
        <taxon>Bolidophyceae</taxon>
        <taxon>Parmales</taxon>
        <taxon>Triparmaceae</taxon>
        <taxon>Triparma</taxon>
    </lineage>
</organism>
<name>A0A9W7E224_9STRA</name>
<sequence>MSLRCATKGWNAAADALIDERVESGAMIVYNGKNISNRSLALRVIFLLNITKVRDYACYYAANLAVVVNIPEGVESIGKEAMTIPDSVQTIGDKVFRLCSKLVPYKMYGDEDAIVAHLRKLQLSTDVHTGCNLM</sequence>
<dbReference type="Proteomes" id="UP001165122">
    <property type="component" value="Unassembled WGS sequence"/>
</dbReference>
<accession>A0A9W7E224</accession>
<dbReference type="Gene3D" id="3.80.10.10">
    <property type="entry name" value="Ribonuclease Inhibitor"/>
    <property type="match status" value="1"/>
</dbReference>
<proteinExistence type="predicted"/>
<reference evidence="2" key="1">
    <citation type="journal article" date="2023" name="Commun. Biol.">
        <title>Genome analysis of Parmales, the sister group of diatoms, reveals the evolutionary specialization of diatoms from phago-mixotrophs to photoautotrophs.</title>
        <authorList>
            <person name="Ban H."/>
            <person name="Sato S."/>
            <person name="Yoshikawa S."/>
            <person name="Yamada K."/>
            <person name="Nakamura Y."/>
            <person name="Ichinomiya M."/>
            <person name="Sato N."/>
            <person name="Blanc-Mathieu R."/>
            <person name="Endo H."/>
            <person name="Kuwata A."/>
            <person name="Ogata H."/>
        </authorList>
    </citation>
    <scope>NUCLEOTIDE SEQUENCE [LARGE SCALE GENOMIC DNA]</scope>
    <source>
        <strain evidence="2">NIES 3700</strain>
    </source>
</reference>
<dbReference type="InterPro" id="IPR032675">
    <property type="entry name" value="LRR_dom_sf"/>
</dbReference>
<protein>
    <submittedName>
        <fullName evidence="1">Uncharacterized protein</fullName>
    </submittedName>
</protein>
<gene>
    <name evidence="1" type="ORF">TrLO_g1566</name>
</gene>
<dbReference type="OrthoDB" id="10264456at2759"/>
<dbReference type="EMBL" id="BRXW01000488">
    <property type="protein sequence ID" value="GMH59308.1"/>
    <property type="molecule type" value="Genomic_DNA"/>
</dbReference>
<comment type="caution">
    <text evidence="1">The sequence shown here is derived from an EMBL/GenBank/DDBJ whole genome shotgun (WGS) entry which is preliminary data.</text>
</comment>